<keyword evidence="2" id="KW-0539">Nucleus</keyword>
<dbReference type="Proteomes" id="UP001203297">
    <property type="component" value="Unassembled WGS sequence"/>
</dbReference>
<protein>
    <recommendedName>
        <fullName evidence="4">Transcription factor CBF/NF-Y/archaeal histone domain-containing protein</fullName>
    </recommendedName>
</protein>
<dbReference type="InterPro" id="IPR003958">
    <property type="entry name" value="CBFA_NFYB_domain"/>
</dbReference>
<sequence length="237" mass="26223">MDPIYLDGSSVSVPYEQIEIDDDEEDQLASDLDEQTQIACLPDGEELEPDPDDEATHEGGQTQGTTAVNGKRKHHRKSGERVPGHTLVPATRLENILRADGESGPMSKEAQFALSVATEEFIKRFIRAGHQLSSAEKRSIISYRDMATVAAQSSSLKFLEDIVPLPIPLSVAFESIPSKRKNALTRILRSARVSSRPPSRNLPFSFPHRLTRSLPPQHPQRRQQLPPLPLPPPPPPP</sequence>
<dbReference type="PANTHER" id="PTHR10252">
    <property type="entry name" value="HISTONE-LIKE TRANSCRIPTION FACTOR CCAAT-RELATED"/>
    <property type="match status" value="1"/>
</dbReference>
<dbReference type="GO" id="GO:0046982">
    <property type="term" value="F:protein heterodimerization activity"/>
    <property type="evidence" value="ECO:0007669"/>
    <property type="project" value="InterPro"/>
</dbReference>
<evidence type="ECO:0000256" key="1">
    <source>
        <dbReference type="ARBA" id="ARBA00004123"/>
    </source>
</evidence>
<feature type="region of interest" description="Disordered" evidence="3">
    <location>
        <begin position="192"/>
        <end position="237"/>
    </location>
</feature>
<dbReference type="PANTHER" id="PTHR10252:SF54">
    <property type="entry name" value="CHROMATIN ACCESSIBILITY COMPLEX PROTEIN 1"/>
    <property type="match status" value="1"/>
</dbReference>
<name>A0AAD4M7M9_9AGAM</name>
<dbReference type="InterPro" id="IPR050568">
    <property type="entry name" value="Transcr_DNA_Rep_Reg"/>
</dbReference>
<evidence type="ECO:0000256" key="3">
    <source>
        <dbReference type="SAM" id="MobiDB-lite"/>
    </source>
</evidence>
<evidence type="ECO:0000259" key="4">
    <source>
        <dbReference type="Pfam" id="PF00808"/>
    </source>
</evidence>
<gene>
    <name evidence="5" type="ORF">B0F90DRAFT_1924471</name>
</gene>
<evidence type="ECO:0000313" key="6">
    <source>
        <dbReference type="Proteomes" id="UP001203297"/>
    </source>
</evidence>
<feature type="compositionally biased region" description="Acidic residues" evidence="3">
    <location>
        <begin position="43"/>
        <end position="55"/>
    </location>
</feature>
<proteinExistence type="predicted"/>
<reference evidence="5" key="1">
    <citation type="journal article" date="2022" name="New Phytol.">
        <title>Evolutionary transition to the ectomycorrhizal habit in the genomes of a hyperdiverse lineage of mushroom-forming fungi.</title>
        <authorList>
            <person name="Looney B."/>
            <person name="Miyauchi S."/>
            <person name="Morin E."/>
            <person name="Drula E."/>
            <person name="Courty P.E."/>
            <person name="Kohler A."/>
            <person name="Kuo A."/>
            <person name="LaButti K."/>
            <person name="Pangilinan J."/>
            <person name="Lipzen A."/>
            <person name="Riley R."/>
            <person name="Andreopoulos W."/>
            <person name="He G."/>
            <person name="Johnson J."/>
            <person name="Nolan M."/>
            <person name="Tritt A."/>
            <person name="Barry K.W."/>
            <person name="Grigoriev I.V."/>
            <person name="Nagy L.G."/>
            <person name="Hibbett D."/>
            <person name="Henrissat B."/>
            <person name="Matheny P.B."/>
            <person name="Labbe J."/>
            <person name="Martin F.M."/>
        </authorList>
    </citation>
    <scope>NUCLEOTIDE SEQUENCE</scope>
    <source>
        <strain evidence="5">BPL690</strain>
    </source>
</reference>
<evidence type="ECO:0000313" key="5">
    <source>
        <dbReference type="EMBL" id="KAI0304420.1"/>
    </source>
</evidence>
<comment type="subcellular location">
    <subcellularLocation>
        <location evidence="1">Nucleus</location>
    </subcellularLocation>
</comment>
<dbReference type="SUPFAM" id="SSF47113">
    <property type="entry name" value="Histone-fold"/>
    <property type="match status" value="1"/>
</dbReference>
<dbReference type="GO" id="GO:0006261">
    <property type="term" value="P:DNA-templated DNA replication"/>
    <property type="evidence" value="ECO:0007669"/>
    <property type="project" value="TreeGrafter"/>
</dbReference>
<dbReference type="GO" id="GO:0008623">
    <property type="term" value="C:CHRAC"/>
    <property type="evidence" value="ECO:0007669"/>
    <property type="project" value="TreeGrafter"/>
</dbReference>
<feature type="region of interest" description="Disordered" evidence="3">
    <location>
        <begin position="42"/>
        <end position="86"/>
    </location>
</feature>
<organism evidence="5 6">
    <name type="scientific">Multifurca ochricompacta</name>
    <dbReference type="NCBI Taxonomy" id="376703"/>
    <lineage>
        <taxon>Eukaryota</taxon>
        <taxon>Fungi</taxon>
        <taxon>Dikarya</taxon>
        <taxon>Basidiomycota</taxon>
        <taxon>Agaricomycotina</taxon>
        <taxon>Agaricomycetes</taxon>
        <taxon>Russulales</taxon>
        <taxon>Russulaceae</taxon>
        <taxon>Multifurca</taxon>
    </lineage>
</organism>
<comment type="caution">
    <text evidence="5">The sequence shown here is derived from an EMBL/GenBank/DDBJ whole genome shotgun (WGS) entry which is preliminary data.</text>
</comment>
<dbReference type="Pfam" id="PF00808">
    <property type="entry name" value="CBFD_NFYB_HMF"/>
    <property type="match status" value="1"/>
</dbReference>
<dbReference type="Gene3D" id="1.10.20.10">
    <property type="entry name" value="Histone, subunit A"/>
    <property type="match status" value="1"/>
</dbReference>
<dbReference type="InterPro" id="IPR009072">
    <property type="entry name" value="Histone-fold"/>
</dbReference>
<feature type="compositionally biased region" description="Pro residues" evidence="3">
    <location>
        <begin position="226"/>
        <end position="237"/>
    </location>
</feature>
<dbReference type="EMBL" id="WTXG01000007">
    <property type="protein sequence ID" value="KAI0304420.1"/>
    <property type="molecule type" value="Genomic_DNA"/>
</dbReference>
<dbReference type="AlphaFoldDB" id="A0AAD4M7M9"/>
<feature type="compositionally biased region" description="Polar residues" evidence="3">
    <location>
        <begin position="59"/>
        <end position="68"/>
    </location>
</feature>
<feature type="domain" description="Transcription factor CBF/NF-Y/archaeal histone" evidence="4">
    <location>
        <begin position="88"/>
        <end position="148"/>
    </location>
</feature>
<evidence type="ECO:0000256" key="2">
    <source>
        <dbReference type="ARBA" id="ARBA00023242"/>
    </source>
</evidence>
<keyword evidence="6" id="KW-1185">Reference proteome</keyword>
<accession>A0AAD4M7M9</accession>